<evidence type="ECO:0000313" key="3">
    <source>
        <dbReference type="Proteomes" id="UP000238707"/>
    </source>
</evidence>
<dbReference type="EMBL" id="MSCI01000001">
    <property type="protein sequence ID" value="PQJ64043.1"/>
    <property type="molecule type" value="Genomic_DNA"/>
</dbReference>
<evidence type="ECO:0000256" key="1">
    <source>
        <dbReference type="SAM" id="SignalP"/>
    </source>
</evidence>
<keyword evidence="3" id="KW-1185">Reference proteome</keyword>
<gene>
    <name evidence="2" type="ORF">BTO10_04415</name>
</gene>
<name>A0A2S7VPG3_9VIBR</name>
<sequence>MKFKLALLTLLSFNTASASEIFLFDQVTAFKLGGVQHSLSGIEKYTGQRIRIEWQQSPYEKPQRLDRCVGTFQQAMNQPERYYLHVELSESTFISCEIGIKETLLVD</sequence>
<reference evidence="2 3" key="1">
    <citation type="submission" date="2016-12" db="EMBL/GenBank/DDBJ databases">
        <title>Diversity of luminous bacteria.</title>
        <authorList>
            <person name="Yoshizawa S."/>
            <person name="Kogure K."/>
        </authorList>
    </citation>
    <scope>NUCLEOTIDE SEQUENCE [LARGE SCALE GENOMIC DNA]</scope>
    <source>
        <strain evidence="2 3">LC2-408</strain>
    </source>
</reference>
<proteinExistence type="predicted"/>
<dbReference type="AlphaFoldDB" id="A0A2S7VPG3"/>
<accession>A0A2S7VPG3</accession>
<feature type="signal peptide" evidence="1">
    <location>
        <begin position="1"/>
        <end position="18"/>
    </location>
</feature>
<keyword evidence="1" id="KW-0732">Signal</keyword>
<comment type="caution">
    <text evidence="2">The sequence shown here is derived from an EMBL/GenBank/DDBJ whole genome shotgun (WGS) entry which is preliminary data.</text>
</comment>
<protein>
    <submittedName>
        <fullName evidence="2">Uncharacterized protein</fullName>
    </submittedName>
</protein>
<dbReference type="RefSeq" id="WP_105023698.1">
    <property type="nucleotide sequence ID" value="NZ_MSCI01000001.1"/>
</dbReference>
<organism evidence="2 3">
    <name type="scientific">Vibrio chagasii</name>
    <dbReference type="NCBI Taxonomy" id="170679"/>
    <lineage>
        <taxon>Bacteria</taxon>
        <taxon>Pseudomonadati</taxon>
        <taxon>Pseudomonadota</taxon>
        <taxon>Gammaproteobacteria</taxon>
        <taxon>Vibrionales</taxon>
        <taxon>Vibrionaceae</taxon>
        <taxon>Vibrio</taxon>
    </lineage>
</organism>
<evidence type="ECO:0000313" key="2">
    <source>
        <dbReference type="EMBL" id="PQJ64043.1"/>
    </source>
</evidence>
<feature type="chain" id="PRO_5015406728" evidence="1">
    <location>
        <begin position="19"/>
        <end position="107"/>
    </location>
</feature>
<dbReference type="Proteomes" id="UP000238707">
    <property type="component" value="Unassembled WGS sequence"/>
</dbReference>